<evidence type="ECO:0000313" key="4">
    <source>
        <dbReference type="Proteomes" id="UP000225548"/>
    </source>
</evidence>
<dbReference type="AlphaFoldDB" id="A0A2A9E639"/>
<gene>
    <name evidence="3" type="ORF">ATL42_2338</name>
</gene>
<name>A0A2A9E639_9MICO</name>
<dbReference type="Proteomes" id="UP000225548">
    <property type="component" value="Unassembled WGS sequence"/>
</dbReference>
<accession>A0A2A9E639</accession>
<reference evidence="3 4" key="1">
    <citation type="submission" date="2017-10" db="EMBL/GenBank/DDBJ databases">
        <title>Sequencing the genomes of 1000 actinobacteria strains.</title>
        <authorList>
            <person name="Klenk H.-P."/>
        </authorList>
    </citation>
    <scope>NUCLEOTIDE SEQUENCE [LARGE SCALE GENOMIC DNA]</scope>
    <source>
        <strain evidence="3 4">DSM 18966</strain>
    </source>
</reference>
<keyword evidence="2" id="KW-1133">Transmembrane helix</keyword>
<feature type="transmembrane region" description="Helical" evidence="2">
    <location>
        <begin position="39"/>
        <end position="62"/>
    </location>
</feature>
<dbReference type="EMBL" id="PDJG01000001">
    <property type="protein sequence ID" value="PFG34428.1"/>
    <property type="molecule type" value="Genomic_DNA"/>
</dbReference>
<feature type="transmembrane region" description="Helical" evidence="2">
    <location>
        <begin position="74"/>
        <end position="95"/>
    </location>
</feature>
<feature type="compositionally biased region" description="Polar residues" evidence="1">
    <location>
        <begin position="1"/>
        <end position="10"/>
    </location>
</feature>
<dbReference type="RefSeq" id="WP_143556750.1">
    <property type="nucleotide sequence ID" value="NZ_PDJG01000001.1"/>
</dbReference>
<organism evidence="3 4">
    <name type="scientific">Sanguibacter antarcticus</name>
    <dbReference type="NCBI Taxonomy" id="372484"/>
    <lineage>
        <taxon>Bacteria</taxon>
        <taxon>Bacillati</taxon>
        <taxon>Actinomycetota</taxon>
        <taxon>Actinomycetes</taxon>
        <taxon>Micrococcales</taxon>
        <taxon>Sanguibacteraceae</taxon>
        <taxon>Sanguibacter</taxon>
    </lineage>
</organism>
<comment type="caution">
    <text evidence="3">The sequence shown here is derived from an EMBL/GenBank/DDBJ whole genome shotgun (WGS) entry which is preliminary data.</text>
</comment>
<evidence type="ECO:0000313" key="3">
    <source>
        <dbReference type="EMBL" id="PFG34428.1"/>
    </source>
</evidence>
<keyword evidence="2" id="KW-0472">Membrane</keyword>
<evidence type="ECO:0000256" key="2">
    <source>
        <dbReference type="SAM" id="Phobius"/>
    </source>
</evidence>
<protein>
    <submittedName>
        <fullName evidence="3">Uncharacterized protein</fullName>
    </submittedName>
</protein>
<proteinExistence type="predicted"/>
<keyword evidence="2" id="KW-0812">Transmembrane</keyword>
<keyword evidence="4" id="KW-1185">Reference proteome</keyword>
<evidence type="ECO:0000256" key="1">
    <source>
        <dbReference type="SAM" id="MobiDB-lite"/>
    </source>
</evidence>
<sequence length="200" mass="21480">MRDDASTTGQLPAARPLAAPPPAVPPPAVLPEVVLRPPLALRIGASVALAALIVVLVTVVVVPPLDGSADAPGALPWTVSVALSIVAVVLLVACWRVRLAAATDEVTRVRLFSDAHTITWEEARRIEVSTSLADPSSESRSMLPTIILTGVGDTTITSRENRREADVLLPYLLAWSRQRPELVKDPHTLRFFKAYHRATP</sequence>
<feature type="region of interest" description="Disordered" evidence="1">
    <location>
        <begin position="1"/>
        <end position="20"/>
    </location>
</feature>